<dbReference type="PANTHER" id="PTHR33164:SF5">
    <property type="entry name" value="ORGANIC HYDROPEROXIDE RESISTANCE TRANSCRIPTIONAL REGULATOR"/>
    <property type="match status" value="1"/>
</dbReference>
<dbReference type="GO" id="GO:0005737">
    <property type="term" value="C:cytoplasm"/>
    <property type="evidence" value="ECO:0007669"/>
    <property type="project" value="UniProtKB-SubCell"/>
</dbReference>
<dbReference type="Pfam" id="PF22381">
    <property type="entry name" value="Staph_reg_Sar_Rot"/>
    <property type="match status" value="1"/>
</dbReference>
<dbReference type="PANTHER" id="PTHR33164">
    <property type="entry name" value="TRANSCRIPTIONAL REGULATOR, MARR FAMILY"/>
    <property type="match status" value="1"/>
</dbReference>
<reference evidence="7" key="1">
    <citation type="submission" date="2024-06" db="EMBL/GenBank/DDBJ databases">
        <title>Brevibacterium koreense sp. nov., isolated from jogae-jeotgal, a Korean fermented seafood.</title>
        <authorList>
            <person name="Whon T.W."/>
            <person name="Nam S."/>
            <person name="Kim Y."/>
        </authorList>
    </citation>
    <scope>NUCLEOTIDE SEQUENCE</scope>
    <source>
        <strain evidence="7">CBA3109</strain>
    </source>
</reference>
<dbReference type="InterPro" id="IPR036390">
    <property type="entry name" value="WH_DNA-bd_sf"/>
</dbReference>
<evidence type="ECO:0000256" key="1">
    <source>
        <dbReference type="ARBA" id="ARBA00004496"/>
    </source>
</evidence>
<dbReference type="InterPro" id="IPR036388">
    <property type="entry name" value="WH-like_DNA-bd_sf"/>
</dbReference>
<evidence type="ECO:0000256" key="3">
    <source>
        <dbReference type="ARBA" id="ARBA00023015"/>
    </source>
</evidence>
<dbReference type="GO" id="GO:0003677">
    <property type="term" value="F:DNA binding"/>
    <property type="evidence" value="ECO:0007669"/>
    <property type="project" value="UniProtKB-KW"/>
</dbReference>
<evidence type="ECO:0000256" key="2">
    <source>
        <dbReference type="ARBA" id="ARBA00022490"/>
    </source>
</evidence>
<evidence type="ECO:0000259" key="6">
    <source>
        <dbReference type="PROSITE" id="PS50995"/>
    </source>
</evidence>
<keyword evidence="5" id="KW-0804">Transcription</keyword>
<dbReference type="InterPro" id="IPR000835">
    <property type="entry name" value="HTH_MarR-typ"/>
</dbReference>
<keyword evidence="2" id="KW-0963">Cytoplasm</keyword>
<comment type="subcellular location">
    <subcellularLocation>
        <location evidence="1">Cytoplasm</location>
    </subcellularLocation>
</comment>
<keyword evidence="4" id="KW-0238">DNA-binding</keyword>
<evidence type="ECO:0000313" key="7">
    <source>
        <dbReference type="EMBL" id="XBV89524.1"/>
    </source>
</evidence>
<dbReference type="RefSeq" id="WP_350270407.1">
    <property type="nucleotide sequence ID" value="NZ_CP158281.1"/>
</dbReference>
<protein>
    <submittedName>
        <fullName evidence="7">MarR family transcriptional regulator</fullName>
    </submittedName>
</protein>
<proteinExistence type="predicted"/>
<dbReference type="GO" id="GO:0003700">
    <property type="term" value="F:DNA-binding transcription factor activity"/>
    <property type="evidence" value="ECO:0007669"/>
    <property type="project" value="InterPro"/>
</dbReference>
<accession>A0AAU7UM08</accession>
<dbReference type="SMART" id="SM00347">
    <property type="entry name" value="HTH_MARR"/>
    <property type="match status" value="1"/>
</dbReference>
<dbReference type="InterPro" id="IPR055166">
    <property type="entry name" value="Transc_reg_Sar_Rot_HTH"/>
</dbReference>
<dbReference type="GO" id="GO:0006950">
    <property type="term" value="P:response to stress"/>
    <property type="evidence" value="ECO:0007669"/>
    <property type="project" value="TreeGrafter"/>
</dbReference>
<dbReference type="InterPro" id="IPR039422">
    <property type="entry name" value="MarR/SlyA-like"/>
</dbReference>
<dbReference type="KEGG" id="bkr:AAFP32_01980"/>
<evidence type="ECO:0000256" key="4">
    <source>
        <dbReference type="ARBA" id="ARBA00023125"/>
    </source>
</evidence>
<dbReference type="SUPFAM" id="SSF46785">
    <property type="entry name" value="Winged helix' DNA-binding domain"/>
    <property type="match status" value="1"/>
</dbReference>
<dbReference type="Gene3D" id="1.10.10.10">
    <property type="entry name" value="Winged helix-like DNA-binding domain superfamily/Winged helix DNA-binding domain"/>
    <property type="match status" value="1"/>
</dbReference>
<dbReference type="PROSITE" id="PS50995">
    <property type="entry name" value="HTH_MARR_2"/>
    <property type="match status" value="1"/>
</dbReference>
<feature type="domain" description="HTH marR-type" evidence="6">
    <location>
        <begin position="12"/>
        <end position="147"/>
    </location>
</feature>
<dbReference type="EMBL" id="CP158281">
    <property type="protein sequence ID" value="XBV89524.1"/>
    <property type="molecule type" value="Genomic_DNA"/>
</dbReference>
<dbReference type="FunFam" id="1.10.10.10:FF:000163">
    <property type="entry name" value="MarR family transcriptional regulator"/>
    <property type="match status" value="1"/>
</dbReference>
<evidence type="ECO:0000256" key="5">
    <source>
        <dbReference type="ARBA" id="ARBA00023163"/>
    </source>
</evidence>
<dbReference type="AlphaFoldDB" id="A0AAU7UM08"/>
<name>A0AAU7UM08_9MICO</name>
<keyword evidence="3" id="KW-0805">Transcription regulation</keyword>
<organism evidence="7">
    <name type="scientific">Brevibacterium koreense</name>
    <dbReference type="NCBI Taxonomy" id="3140787"/>
    <lineage>
        <taxon>Bacteria</taxon>
        <taxon>Bacillati</taxon>
        <taxon>Actinomycetota</taxon>
        <taxon>Actinomycetes</taxon>
        <taxon>Micrococcales</taxon>
        <taxon>Brevibacteriaceae</taxon>
        <taxon>Brevibacterium</taxon>
    </lineage>
</organism>
<sequence>MRSTPALSLDLDSQLCFALYDASRAVTRAYGPLLGELGLTYAQYITMLVLWEASGPLHVGAIGVRLHLDTSTLTPLLKRLESLGFLSRSRDPADERRVLITLTTAGAELRDRATAIPYQIASQLGLDRAAEERLRDTLRHITHSLDSEQSSA</sequence>
<gene>
    <name evidence="7" type="ORF">AAFP32_01980</name>
</gene>